<keyword evidence="2" id="KW-0689">Ribosomal protein</keyword>
<proteinExistence type="predicted"/>
<dbReference type="GO" id="GO:0005762">
    <property type="term" value="C:mitochondrial large ribosomal subunit"/>
    <property type="evidence" value="ECO:0007669"/>
    <property type="project" value="InterPro"/>
</dbReference>
<keyword evidence="1" id="KW-0472">Membrane</keyword>
<dbReference type="InterPro" id="IPR018615">
    <property type="entry name" value="Ribosomal_mL55"/>
</dbReference>
<keyword evidence="2" id="KW-0687">Ribonucleoprotein</keyword>
<name>A0A922L909_DERFA</name>
<dbReference type="AlphaFoldDB" id="A0A922L909"/>
<evidence type="ECO:0000313" key="3">
    <source>
        <dbReference type="Proteomes" id="UP000790347"/>
    </source>
</evidence>
<dbReference type="EMBL" id="ASGP02000001">
    <property type="protein sequence ID" value="KAH9526748.1"/>
    <property type="molecule type" value="Genomic_DNA"/>
</dbReference>
<dbReference type="GO" id="GO:0003735">
    <property type="term" value="F:structural constituent of ribosome"/>
    <property type="evidence" value="ECO:0007669"/>
    <property type="project" value="InterPro"/>
</dbReference>
<accession>A0A922L909</accession>
<keyword evidence="3" id="KW-1185">Reference proteome</keyword>
<dbReference type="PANTHER" id="PTHR34095:SF1">
    <property type="entry name" value="LARGE RIBOSOMAL SUBUNIT PROTEIN ML55"/>
    <property type="match status" value="1"/>
</dbReference>
<dbReference type="InterPro" id="IPR044884">
    <property type="entry name" value="Ribosomal_mL55_sf"/>
</dbReference>
<evidence type="ECO:0000313" key="2">
    <source>
        <dbReference type="EMBL" id="KAH9526748.1"/>
    </source>
</evidence>
<dbReference type="Proteomes" id="UP000790347">
    <property type="component" value="Unassembled WGS sequence"/>
</dbReference>
<dbReference type="Gene3D" id="6.20.130.20">
    <property type="entry name" value="Mitochondrial ribosomal protein L55"/>
    <property type="match status" value="1"/>
</dbReference>
<gene>
    <name evidence="2" type="primary">MRPL55</name>
    <name evidence="2" type="ORF">DERF_000810</name>
</gene>
<evidence type="ECO:0000256" key="1">
    <source>
        <dbReference type="SAM" id="Phobius"/>
    </source>
</evidence>
<dbReference type="GO" id="GO:0006412">
    <property type="term" value="P:translation"/>
    <property type="evidence" value="ECO:0007669"/>
    <property type="project" value="TreeGrafter"/>
</dbReference>
<keyword evidence="1" id="KW-0812">Transmembrane</keyword>
<dbReference type="PANTHER" id="PTHR34095">
    <property type="entry name" value="39S RIBOSOMAL PROTEIN L55, MITOCHONDRIAL"/>
    <property type="match status" value="1"/>
</dbReference>
<organism evidence="2 3">
    <name type="scientific">Dermatophagoides farinae</name>
    <name type="common">American house dust mite</name>
    <dbReference type="NCBI Taxonomy" id="6954"/>
    <lineage>
        <taxon>Eukaryota</taxon>
        <taxon>Metazoa</taxon>
        <taxon>Ecdysozoa</taxon>
        <taxon>Arthropoda</taxon>
        <taxon>Chelicerata</taxon>
        <taxon>Arachnida</taxon>
        <taxon>Acari</taxon>
        <taxon>Acariformes</taxon>
        <taxon>Sarcoptiformes</taxon>
        <taxon>Astigmata</taxon>
        <taxon>Psoroptidia</taxon>
        <taxon>Analgoidea</taxon>
        <taxon>Pyroglyphidae</taxon>
        <taxon>Dermatophagoidinae</taxon>
        <taxon>Dermatophagoides</taxon>
    </lineage>
</organism>
<reference evidence="2" key="1">
    <citation type="submission" date="2013-05" db="EMBL/GenBank/DDBJ databases">
        <authorList>
            <person name="Yim A.K.Y."/>
            <person name="Chan T.F."/>
            <person name="Ji K.M."/>
            <person name="Liu X.Y."/>
            <person name="Zhou J.W."/>
            <person name="Li R.Q."/>
            <person name="Yang K.Y."/>
            <person name="Li J."/>
            <person name="Li M."/>
            <person name="Law P.T.W."/>
            <person name="Wu Y.L."/>
            <person name="Cai Z.L."/>
            <person name="Qin H."/>
            <person name="Bao Y."/>
            <person name="Leung R.K.K."/>
            <person name="Ng P.K.S."/>
            <person name="Zou J."/>
            <person name="Zhong X.J."/>
            <person name="Ran P.X."/>
            <person name="Zhong N.S."/>
            <person name="Liu Z.G."/>
            <person name="Tsui S.K.W."/>
        </authorList>
    </citation>
    <scope>NUCLEOTIDE SEQUENCE</scope>
    <source>
        <strain evidence="2">Derf</strain>
        <tissue evidence="2">Whole organism</tissue>
    </source>
</reference>
<feature type="transmembrane region" description="Helical" evidence="1">
    <location>
        <begin position="20"/>
        <end position="40"/>
    </location>
</feature>
<comment type="caution">
    <text evidence="2">The sequence shown here is derived from an EMBL/GenBank/DDBJ whole genome shotgun (WGS) entry which is preliminary data.</text>
</comment>
<sequence length="345" mass="40285">MAINYHEVQILIETNYNWQFEMILFVWAIPLLIIIMTIIVCAGCGGNTNEDEYTETIFVDQQQQPMQQNLKIKTKITKTLEPDVNSSAIKKQTIHKQQQTTMKFKKLAKSNRLAMIPATLFALNPTYPNRLDSRNVQDNQRSSMTLLGRKQNPSSYMIYSKQQPQESSLIQEQTSSTIVKSSGSGYYNILMKQIKVKSVSQYVSGRINNRRSEKMSISRKLFQVGRFTFNDVTVSVVTKNIRELHANRASVCRLKRDPNAYQRLFPLRIVHKDGSTVLIRHQVPRELIKLPLKLEDCQTEREKMEWRSRRKQKEVIKIKKDDTDIEFDRSQYLRMAIKSDKSRSR</sequence>
<keyword evidence="1" id="KW-1133">Transmembrane helix</keyword>
<protein>
    <submittedName>
        <fullName evidence="2">Mitochondrial ribosomal protein L55</fullName>
    </submittedName>
</protein>
<dbReference type="Pfam" id="PF09776">
    <property type="entry name" value="Mitoc_L55"/>
    <property type="match status" value="1"/>
</dbReference>
<reference evidence="2" key="2">
    <citation type="journal article" date="2022" name="Res Sq">
        <title>Comparative Genomics Reveals Insights into the Divergent Evolution of Astigmatic Mites and Household Pest Adaptations.</title>
        <authorList>
            <person name="Xiong Q."/>
            <person name="Wan A.T.-Y."/>
            <person name="Liu X.-Y."/>
            <person name="Fung C.S.-H."/>
            <person name="Xiao X."/>
            <person name="Malainual N."/>
            <person name="Hou J."/>
            <person name="Wang L."/>
            <person name="Wang M."/>
            <person name="Yang K."/>
            <person name="Cui Y."/>
            <person name="Leung E."/>
            <person name="Nong W."/>
            <person name="Shin S.-K."/>
            <person name="Au S."/>
            <person name="Jeong K.Y."/>
            <person name="Chew F.T."/>
            <person name="Hui J."/>
            <person name="Leung T.F."/>
            <person name="Tungtrongchitr A."/>
            <person name="Zhong N."/>
            <person name="Liu Z."/>
            <person name="Tsui S."/>
        </authorList>
    </citation>
    <scope>NUCLEOTIDE SEQUENCE</scope>
    <source>
        <strain evidence="2">Derf</strain>
        <tissue evidence="2">Whole organism</tissue>
    </source>
</reference>